<organism evidence="1 2">
    <name type="scientific">Desulfosporosinus fructosivorans</name>
    <dbReference type="NCBI Taxonomy" id="2018669"/>
    <lineage>
        <taxon>Bacteria</taxon>
        <taxon>Bacillati</taxon>
        <taxon>Bacillota</taxon>
        <taxon>Clostridia</taxon>
        <taxon>Eubacteriales</taxon>
        <taxon>Desulfitobacteriaceae</taxon>
        <taxon>Desulfosporosinus</taxon>
    </lineage>
</organism>
<comment type="caution">
    <text evidence="1">The sequence shown here is derived from an EMBL/GenBank/DDBJ whole genome shotgun (WGS) entry which is preliminary data.</text>
</comment>
<proteinExistence type="predicted"/>
<evidence type="ECO:0000313" key="1">
    <source>
        <dbReference type="EMBL" id="TGE36010.1"/>
    </source>
</evidence>
<reference evidence="1 2" key="1">
    <citation type="submission" date="2019-03" db="EMBL/GenBank/DDBJ databases">
        <title>Draft Genome Sequence of Desulfosporosinus fructosivorans Strain 63.6F, Isolated from Marine Sediment in the Baltic Sea.</title>
        <authorList>
            <person name="Hausmann B."/>
            <person name="Vandieken V."/>
            <person name="Pjevac P."/>
            <person name="Schreck K."/>
            <person name="Herbold C.W."/>
            <person name="Loy A."/>
        </authorList>
    </citation>
    <scope>NUCLEOTIDE SEQUENCE [LARGE SCALE GENOMIC DNA]</scope>
    <source>
        <strain evidence="1 2">63.6F</strain>
    </source>
</reference>
<name>A0A4Z0QZW5_9FIRM</name>
<evidence type="ECO:0000313" key="2">
    <source>
        <dbReference type="Proteomes" id="UP000298460"/>
    </source>
</evidence>
<keyword evidence="2" id="KW-1185">Reference proteome</keyword>
<gene>
    <name evidence="1" type="ORF">E4K67_23145</name>
</gene>
<dbReference type="SUPFAM" id="SSF54862">
    <property type="entry name" value="4Fe-4S ferredoxins"/>
    <property type="match status" value="1"/>
</dbReference>
<sequence>MLEFAERTLTVKIDTSKCDTCETKACADACKKYARGILGIDDQGRASVAHLNTEEILRLGTECLACELACRTSGNNAITIDIPIKGLDEYMQKRQ</sequence>
<dbReference type="OrthoDB" id="5517452at2"/>
<dbReference type="RefSeq" id="WP_135551084.1">
    <property type="nucleotide sequence ID" value="NZ_SPQQ01000010.1"/>
</dbReference>
<protein>
    <recommendedName>
        <fullName evidence="3">4Fe-4S ferredoxin-type domain-containing protein</fullName>
    </recommendedName>
</protein>
<dbReference type="AlphaFoldDB" id="A0A4Z0QZW5"/>
<evidence type="ECO:0008006" key="3">
    <source>
        <dbReference type="Google" id="ProtNLM"/>
    </source>
</evidence>
<accession>A0A4Z0QZW5</accession>
<dbReference type="Proteomes" id="UP000298460">
    <property type="component" value="Unassembled WGS sequence"/>
</dbReference>
<dbReference type="EMBL" id="SPQQ01000010">
    <property type="protein sequence ID" value="TGE36010.1"/>
    <property type="molecule type" value="Genomic_DNA"/>
</dbReference>